<reference evidence="1" key="1">
    <citation type="submission" date="2021-02" db="EMBL/GenBank/DDBJ databases">
        <authorList>
            <person name="Dougan E. K."/>
            <person name="Rhodes N."/>
            <person name="Thang M."/>
            <person name="Chan C."/>
        </authorList>
    </citation>
    <scope>NUCLEOTIDE SEQUENCE</scope>
</reference>
<dbReference type="EMBL" id="CAJNNV010027843">
    <property type="protein sequence ID" value="CAE8621927.1"/>
    <property type="molecule type" value="Genomic_DNA"/>
</dbReference>
<dbReference type="AlphaFoldDB" id="A0A813GGZ2"/>
<dbReference type="SUPFAM" id="SSF50249">
    <property type="entry name" value="Nucleic acid-binding proteins"/>
    <property type="match status" value="1"/>
</dbReference>
<feature type="non-terminal residue" evidence="1">
    <location>
        <position position="1"/>
    </location>
</feature>
<keyword evidence="2" id="KW-1185">Reference proteome</keyword>
<dbReference type="OrthoDB" id="439710at2759"/>
<dbReference type="Proteomes" id="UP000654075">
    <property type="component" value="Unassembled WGS sequence"/>
</dbReference>
<sequence length="84" mass="8556">CGGGCGSGGPPTIGSVLVGTVKSYSAVKGFGFLVHPDISQDIFFQDIGIAMELRTSDLAGTAMSFELIRAADGKAQARALKPVP</sequence>
<evidence type="ECO:0000313" key="1">
    <source>
        <dbReference type="EMBL" id="CAE8621927.1"/>
    </source>
</evidence>
<evidence type="ECO:0008006" key="3">
    <source>
        <dbReference type="Google" id="ProtNLM"/>
    </source>
</evidence>
<dbReference type="OMA" id="LCGWVDR"/>
<accession>A0A813GGZ2</accession>
<dbReference type="Gene3D" id="2.40.50.140">
    <property type="entry name" value="Nucleic acid-binding proteins"/>
    <property type="match status" value="1"/>
</dbReference>
<dbReference type="InterPro" id="IPR012340">
    <property type="entry name" value="NA-bd_OB-fold"/>
</dbReference>
<name>A0A813GGZ2_POLGL</name>
<gene>
    <name evidence="1" type="ORF">PGLA1383_LOCUS39449</name>
</gene>
<proteinExistence type="predicted"/>
<organism evidence="1 2">
    <name type="scientific">Polarella glacialis</name>
    <name type="common">Dinoflagellate</name>
    <dbReference type="NCBI Taxonomy" id="89957"/>
    <lineage>
        <taxon>Eukaryota</taxon>
        <taxon>Sar</taxon>
        <taxon>Alveolata</taxon>
        <taxon>Dinophyceae</taxon>
        <taxon>Suessiales</taxon>
        <taxon>Suessiaceae</taxon>
        <taxon>Polarella</taxon>
    </lineage>
</organism>
<protein>
    <recommendedName>
        <fullName evidence="3">CSD domain-containing protein</fullName>
    </recommendedName>
</protein>
<evidence type="ECO:0000313" key="2">
    <source>
        <dbReference type="Proteomes" id="UP000654075"/>
    </source>
</evidence>
<feature type="non-terminal residue" evidence="1">
    <location>
        <position position="84"/>
    </location>
</feature>
<comment type="caution">
    <text evidence="1">The sequence shown here is derived from an EMBL/GenBank/DDBJ whole genome shotgun (WGS) entry which is preliminary data.</text>
</comment>